<name>A0ABU5F591_9BACT</name>
<dbReference type="InterPro" id="IPR051043">
    <property type="entry name" value="Sulfatase_Mod_Factor_Kinase"/>
</dbReference>
<gene>
    <name evidence="2" type="ORF">R5W23_004210</name>
</gene>
<keyword evidence="3" id="KW-1185">Reference proteome</keyword>
<sequence>MSDDDDTGPDEASRFPSARALVELEALTKRPPGPERGLAAWKLVTAASRNPDGHAAIDFAREHELVLPCEHTDTTIANLKWTNPIDGSEMIWIPAGKFPVGTQGEFGECAGFSLARWPVTNEQYVRFATETGYWPQDAQNPVTGDLLAHCTGGKIPKSREKHPVTWVSLFDALAYCAWAGLTLPTEWMWEKAARGADGRMYPWGTNAGTKGNCNLAHVEARSTCAVGKFSHVRSPYGCEELVGNVSEWCQPAGEDAAPGDFPPIEQVIPYPTVAAPVETVVRGACFMRGSANAMKSTHRRRLSVARRNQWVGFRPACLLPVRPSV</sequence>
<evidence type="ECO:0000259" key="1">
    <source>
        <dbReference type="Pfam" id="PF03781"/>
    </source>
</evidence>
<proteinExistence type="predicted"/>
<dbReference type="InterPro" id="IPR005532">
    <property type="entry name" value="SUMF_dom"/>
</dbReference>
<evidence type="ECO:0000313" key="3">
    <source>
        <dbReference type="Proteomes" id="UP001272242"/>
    </source>
</evidence>
<reference evidence="3" key="1">
    <citation type="journal article" date="2023" name="Mar. Drugs">
        <title>Gemmata algarum, a Novel Planctomycete Isolated from an Algal Mat, Displays Antimicrobial Activity.</title>
        <authorList>
            <person name="Kumar G."/>
            <person name="Kallscheuer N."/>
            <person name="Kashif M."/>
            <person name="Ahamad S."/>
            <person name="Jagadeeshwari U."/>
            <person name="Pannikurungottu S."/>
            <person name="Haufschild T."/>
            <person name="Kabuu M."/>
            <person name="Sasikala C."/>
            <person name="Jogler C."/>
            <person name="Ramana C."/>
        </authorList>
    </citation>
    <scope>NUCLEOTIDE SEQUENCE [LARGE SCALE GENOMIC DNA]</scope>
    <source>
        <strain evidence="3">JC673</strain>
    </source>
</reference>
<dbReference type="EMBL" id="JAXBLV010000222">
    <property type="protein sequence ID" value="MDY3562732.1"/>
    <property type="molecule type" value="Genomic_DNA"/>
</dbReference>
<dbReference type="Proteomes" id="UP001272242">
    <property type="component" value="Unassembled WGS sequence"/>
</dbReference>
<organism evidence="2 3">
    <name type="scientific">Gemmata algarum</name>
    <dbReference type="NCBI Taxonomy" id="2975278"/>
    <lineage>
        <taxon>Bacteria</taxon>
        <taxon>Pseudomonadati</taxon>
        <taxon>Planctomycetota</taxon>
        <taxon>Planctomycetia</taxon>
        <taxon>Gemmatales</taxon>
        <taxon>Gemmataceae</taxon>
        <taxon>Gemmata</taxon>
    </lineage>
</organism>
<feature type="domain" description="Sulfatase-modifying factor enzyme-like" evidence="1">
    <location>
        <begin position="88"/>
        <end position="314"/>
    </location>
</feature>
<dbReference type="Pfam" id="PF03781">
    <property type="entry name" value="FGE-sulfatase"/>
    <property type="match status" value="1"/>
</dbReference>
<dbReference type="RefSeq" id="WP_320689020.1">
    <property type="nucleotide sequence ID" value="NZ_JAXBLV010000222.1"/>
</dbReference>
<dbReference type="InterPro" id="IPR042095">
    <property type="entry name" value="SUMF_sf"/>
</dbReference>
<dbReference type="SUPFAM" id="SSF56436">
    <property type="entry name" value="C-type lectin-like"/>
    <property type="match status" value="1"/>
</dbReference>
<dbReference type="PANTHER" id="PTHR23150:SF19">
    <property type="entry name" value="FORMYLGLYCINE-GENERATING ENZYME"/>
    <property type="match status" value="1"/>
</dbReference>
<protein>
    <submittedName>
        <fullName evidence="2">Formylglycine-generating enzyme family protein</fullName>
    </submittedName>
</protein>
<dbReference type="Gene3D" id="3.90.1580.10">
    <property type="entry name" value="paralog of FGE (formylglycine-generating enzyme)"/>
    <property type="match status" value="1"/>
</dbReference>
<accession>A0ABU5F591</accession>
<dbReference type="PANTHER" id="PTHR23150">
    <property type="entry name" value="SULFATASE MODIFYING FACTOR 1, 2"/>
    <property type="match status" value="1"/>
</dbReference>
<evidence type="ECO:0000313" key="2">
    <source>
        <dbReference type="EMBL" id="MDY3562732.1"/>
    </source>
</evidence>
<dbReference type="InterPro" id="IPR016187">
    <property type="entry name" value="CTDL_fold"/>
</dbReference>
<comment type="caution">
    <text evidence="2">The sequence shown here is derived from an EMBL/GenBank/DDBJ whole genome shotgun (WGS) entry which is preliminary data.</text>
</comment>